<feature type="region of interest" description="Disordered" evidence="7">
    <location>
        <begin position="117"/>
        <end position="171"/>
    </location>
</feature>
<keyword evidence="10" id="KW-1185">Reference proteome</keyword>
<gene>
    <name evidence="9" type="ORF">J0S82_012298</name>
</gene>
<dbReference type="Pfam" id="PF07303">
    <property type="entry name" value="Occludin_ELL"/>
    <property type="match status" value="1"/>
</dbReference>
<protein>
    <submittedName>
        <fullName evidence="9">RNA polymerase II elongation factor ELL2</fullName>
    </submittedName>
</protein>
<dbReference type="InterPro" id="IPR031176">
    <property type="entry name" value="ELL/occludin"/>
</dbReference>
<dbReference type="SUPFAM" id="SSF144292">
    <property type="entry name" value="occludin/ELL-like"/>
    <property type="match status" value="1"/>
</dbReference>
<evidence type="ECO:0000313" key="10">
    <source>
        <dbReference type="Proteomes" id="UP000700334"/>
    </source>
</evidence>
<proteinExistence type="inferred from homology"/>
<dbReference type="GO" id="GO:0032968">
    <property type="term" value="P:positive regulation of transcription elongation by RNA polymerase II"/>
    <property type="evidence" value="ECO:0007669"/>
    <property type="project" value="TreeGrafter"/>
</dbReference>
<feature type="compositionally biased region" description="Basic and acidic residues" evidence="7">
    <location>
        <begin position="379"/>
        <end position="391"/>
    </location>
</feature>
<keyword evidence="3" id="KW-0805">Transcription regulation</keyword>
<feature type="compositionally biased region" description="Basic residues" evidence="7">
    <location>
        <begin position="393"/>
        <end position="402"/>
    </location>
</feature>
<keyword evidence="9" id="KW-0251">Elongation factor</keyword>
<organism evidence="9 10">
    <name type="scientific">Galemys pyrenaicus</name>
    <name type="common">Iberian desman</name>
    <name type="synonym">Pyrenean desman</name>
    <dbReference type="NCBI Taxonomy" id="202257"/>
    <lineage>
        <taxon>Eukaryota</taxon>
        <taxon>Metazoa</taxon>
        <taxon>Chordata</taxon>
        <taxon>Craniata</taxon>
        <taxon>Vertebrata</taxon>
        <taxon>Euteleostomi</taxon>
        <taxon>Mammalia</taxon>
        <taxon>Eutheria</taxon>
        <taxon>Laurasiatheria</taxon>
        <taxon>Eulipotyphla</taxon>
        <taxon>Talpidae</taxon>
        <taxon>Galemys</taxon>
    </lineage>
</organism>
<accession>A0A8J5ZSF6</accession>
<feature type="compositionally biased region" description="Pro residues" evidence="7">
    <location>
        <begin position="351"/>
        <end position="372"/>
    </location>
</feature>
<feature type="region of interest" description="Disordered" evidence="7">
    <location>
        <begin position="320"/>
        <end position="488"/>
    </location>
</feature>
<dbReference type="InterPro" id="IPR019464">
    <property type="entry name" value="ELL_N"/>
</dbReference>
<dbReference type="GO" id="GO:0042795">
    <property type="term" value="P:snRNA transcription by RNA polymerase II"/>
    <property type="evidence" value="ECO:0007669"/>
    <property type="project" value="TreeGrafter"/>
</dbReference>
<comment type="similarity">
    <text evidence="2 6">Belongs to the ELL/occludin family.</text>
</comment>
<dbReference type="InterPro" id="IPR036390">
    <property type="entry name" value="WH_DNA-bd_sf"/>
</dbReference>
<dbReference type="Gene3D" id="1.10.10.2670">
    <property type="entry name" value="E3 ubiquitin-protein ligase"/>
    <property type="match status" value="1"/>
</dbReference>
<dbReference type="GO" id="GO:0000987">
    <property type="term" value="F:cis-regulatory region sequence-specific DNA binding"/>
    <property type="evidence" value="ECO:0007669"/>
    <property type="project" value="TreeGrafter"/>
</dbReference>
<comment type="subcellular location">
    <subcellularLocation>
        <location evidence="1">Nucleus</location>
    </subcellularLocation>
</comment>
<reference evidence="9" key="1">
    <citation type="journal article" date="2021" name="Evol. Appl.">
        <title>The genome of the Pyrenean desman and the effects of bottlenecks and inbreeding on the genomic landscape of an endangered species.</title>
        <authorList>
            <person name="Escoda L."/>
            <person name="Castresana J."/>
        </authorList>
    </citation>
    <scope>NUCLEOTIDE SEQUENCE</scope>
    <source>
        <strain evidence="9">IBE-C5619</strain>
    </source>
</reference>
<evidence type="ECO:0000256" key="3">
    <source>
        <dbReference type="ARBA" id="ARBA00023015"/>
    </source>
</evidence>
<dbReference type="Proteomes" id="UP000700334">
    <property type="component" value="Unassembled WGS sequence"/>
</dbReference>
<dbReference type="GO" id="GO:0006368">
    <property type="term" value="P:transcription elongation by RNA polymerase II"/>
    <property type="evidence" value="ECO:0007669"/>
    <property type="project" value="InterPro"/>
</dbReference>
<evidence type="ECO:0000259" key="8">
    <source>
        <dbReference type="PROSITE" id="PS51980"/>
    </source>
</evidence>
<dbReference type="AlphaFoldDB" id="A0A8J5ZSF6"/>
<feature type="compositionally biased region" description="Basic residues" evidence="7">
    <location>
        <begin position="419"/>
        <end position="431"/>
    </location>
</feature>
<name>A0A8J5ZSF6_GALPY</name>
<dbReference type="Gene3D" id="6.10.140.340">
    <property type="match status" value="1"/>
</dbReference>
<evidence type="ECO:0000256" key="6">
    <source>
        <dbReference type="PROSITE-ProRule" id="PRU01324"/>
    </source>
</evidence>
<evidence type="ECO:0000256" key="4">
    <source>
        <dbReference type="ARBA" id="ARBA00023163"/>
    </source>
</evidence>
<keyword evidence="5" id="KW-0539">Nucleus</keyword>
<evidence type="ECO:0000256" key="2">
    <source>
        <dbReference type="ARBA" id="ARBA00009171"/>
    </source>
</evidence>
<comment type="caution">
    <text evidence="9">The sequence shown here is derived from an EMBL/GenBank/DDBJ whole genome shotgun (WGS) entry which is preliminary data.</text>
</comment>
<dbReference type="OrthoDB" id="6284217at2759"/>
<dbReference type="InterPro" id="IPR042065">
    <property type="entry name" value="E3_ELL-like"/>
</dbReference>
<evidence type="ECO:0000313" key="9">
    <source>
        <dbReference type="EMBL" id="KAG8508814.1"/>
    </source>
</evidence>
<feature type="compositionally biased region" description="Basic and acidic residues" evidence="7">
    <location>
        <begin position="433"/>
        <end position="459"/>
    </location>
</feature>
<feature type="domain" description="OCEL" evidence="8">
    <location>
        <begin position="494"/>
        <end position="604"/>
    </location>
</feature>
<evidence type="ECO:0000256" key="1">
    <source>
        <dbReference type="ARBA" id="ARBA00004123"/>
    </source>
</evidence>
<dbReference type="EMBL" id="JAGFMF010011974">
    <property type="protein sequence ID" value="KAG8508814.1"/>
    <property type="molecule type" value="Genomic_DNA"/>
</dbReference>
<evidence type="ECO:0000256" key="7">
    <source>
        <dbReference type="SAM" id="MobiDB-lite"/>
    </source>
</evidence>
<sequence length="615" mass="68313">MTYPEGEVLLQEAYWAEPRLGSADTEFPLQLPGTAFQSLDYYQYQENSPQTSLSFQGFPGLLDTTLDNPPTSVFSVNFQSSGLSDDDYYAGHSQQGIFSDDASLGSSLHFMQENTAVGQPASPHPMAHAGRAPEDSCNMEKMVPKPRAGTRGPIRKAAQATPDPVPERKRTAPINPAYTIRKSRVANTVHQRSYRDRVIHLLALKSYKKHELLVRLQKDGIPPNDKNSLGAILHQVADLNANDSSYSLKDDVFKELQRDWPGYSELDRQSLEMVLSRKATGTSAPPSPFGLSTDNTVSLSQVQLYESPSRRKKIRISHLATTDQSAWRGPLNKSSGKPAVGLSVPSGASTSPPPLQPAPAQPMAPPPLPGAPPRGGLPHTRDGPRAQDPRGARTGHKRRISKPQRCNCSDLEPASSLSHPKKQHSQGRGRRGTVSEKKRAGKFAEDQAKGRKHNPDLAQKRKARPDQQGQGAKSRGSKEVQGVSPDSEWPALSQDYLTDYVLIASAAQRQHYEQDFKVDFDEYQVLYAKMLTLSAVFIKLDAKRKKLSPTSKEFHDINKKIALEYEKMKRANPNYNAEKYRCKYLYNKLVHIKKLVTDYDQQQVQCDARRGAQAE</sequence>
<dbReference type="PANTHER" id="PTHR23288:SF40">
    <property type="entry name" value="OCEL DOMAIN-CONTAINING PROTEIN"/>
    <property type="match status" value="1"/>
</dbReference>
<keyword evidence="9" id="KW-0648">Protein biosynthesis</keyword>
<dbReference type="InterPro" id="IPR010844">
    <property type="entry name" value="Occludin_ELL"/>
</dbReference>
<dbReference type="SUPFAM" id="SSF46785">
    <property type="entry name" value="Winged helix' DNA-binding domain"/>
    <property type="match status" value="1"/>
</dbReference>
<dbReference type="GO" id="GO:0003746">
    <property type="term" value="F:translation elongation factor activity"/>
    <property type="evidence" value="ECO:0007669"/>
    <property type="project" value="UniProtKB-KW"/>
</dbReference>
<evidence type="ECO:0000256" key="5">
    <source>
        <dbReference type="ARBA" id="ARBA00023242"/>
    </source>
</evidence>
<keyword evidence="4" id="KW-0804">Transcription</keyword>
<dbReference type="Pfam" id="PF10390">
    <property type="entry name" value="ELL"/>
    <property type="match status" value="1"/>
</dbReference>
<dbReference type="PROSITE" id="PS51980">
    <property type="entry name" value="OCEL"/>
    <property type="match status" value="1"/>
</dbReference>
<dbReference type="PANTHER" id="PTHR23288">
    <property type="entry name" value="OCCLUDIN AND RNA POLYMERASE II ELONGATION FACTOR ELL"/>
    <property type="match status" value="1"/>
</dbReference>
<dbReference type="GO" id="GO:0008023">
    <property type="term" value="C:transcription elongation factor complex"/>
    <property type="evidence" value="ECO:0007669"/>
    <property type="project" value="InterPro"/>
</dbReference>